<evidence type="ECO:0000313" key="1">
    <source>
        <dbReference type="EMBL" id="KAL2740247.1"/>
    </source>
</evidence>
<reference evidence="1 2" key="1">
    <citation type="journal article" date="2024" name="Ann. Entomol. Soc. Am.">
        <title>Genomic analyses of the southern and eastern yellowjacket wasps (Hymenoptera: Vespidae) reveal evolutionary signatures of social life.</title>
        <authorList>
            <person name="Catto M.A."/>
            <person name="Caine P.B."/>
            <person name="Orr S.E."/>
            <person name="Hunt B.G."/>
            <person name="Goodisman M.A.D."/>
        </authorList>
    </citation>
    <scope>NUCLEOTIDE SEQUENCE [LARGE SCALE GENOMIC DNA]</scope>
    <source>
        <strain evidence="1">233</strain>
        <tissue evidence="1">Head and thorax</tissue>
    </source>
</reference>
<proteinExistence type="predicted"/>
<protein>
    <submittedName>
        <fullName evidence="1">Inhibitory POU protein-like</fullName>
    </submittedName>
</protein>
<comment type="caution">
    <text evidence="1">The sequence shown here is derived from an EMBL/GenBank/DDBJ whole genome shotgun (WGS) entry which is preliminary data.</text>
</comment>
<accession>A0ABD2C5B7</accession>
<sequence>FSPSSAVALIYIREERTSGKALDLSRILEDASIMCNSWSPRHNVTRTNVYIRQSFIRSDHGNTIT</sequence>
<dbReference type="Proteomes" id="UP001607302">
    <property type="component" value="Unassembled WGS sequence"/>
</dbReference>
<dbReference type="AlphaFoldDB" id="A0ABD2C5B7"/>
<evidence type="ECO:0000313" key="2">
    <source>
        <dbReference type="Proteomes" id="UP001607302"/>
    </source>
</evidence>
<keyword evidence="2" id="KW-1185">Reference proteome</keyword>
<gene>
    <name evidence="1" type="ORF">V1478_000388</name>
</gene>
<organism evidence="1 2">
    <name type="scientific">Vespula squamosa</name>
    <name type="common">Southern yellow jacket</name>
    <name type="synonym">Wasp</name>
    <dbReference type="NCBI Taxonomy" id="30214"/>
    <lineage>
        <taxon>Eukaryota</taxon>
        <taxon>Metazoa</taxon>
        <taxon>Ecdysozoa</taxon>
        <taxon>Arthropoda</taxon>
        <taxon>Hexapoda</taxon>
        <taxon>Insecta</taxon>
        <taxon>Pterygota</taxon>
        <taxon>Neoptera</taxon>
        <taxon>Endopterygota</taxon>
        <taxon>Hymenoptera</taxon>
        <taxon>Apocrita</taxon>
        <taxon>Aculeata</taxon>
        <taxon>Vespoidea</taxon>
        <taxon>Vespidae</taxon>
        <taxon>Vespinae</taxon>
        <taxon>Vespula</taxon>
    </lineage>
</organism>
<name>A0ABD2C5B7_VESSQ</name>
<dbReference type="EMBL" id="JAUDFV010000020">
    <property type="protein sequence ID" value="KAL2740247.1"/>
    <property type="molecule type" value="Genomic_DNA"/>
</dbReference>
<feature type="non-terminal residue" evidence="1">
    <location>
        <position position="1"/>
    </location>
</feature>